<dbReference type="GO" id="GO:0043024">
    <property type="term" value="F:ribosomal small subunit binding"/>
    <property type="evidence" value="ECO:0007669"/>
    <property type="project" value="TreeGrafter"/>
</dbReference>
<dbReference type="SUPFAM" id="SSF52540">
    <property type="entry name" value="P-loop containing nucleoside triphosphate hydrolases"/>
    <property type="match status" value="1"/>
</dbReference>
<feature type="region of interest" description="G3" evidence="7">
    <location>
        <begin position="76"/>
        <end position="79"/>
    </location>
</feature>
<dbReference type="PROSITE" id="PS50823">
    <property type="entry name" value="KH_TYPE_2"/>
    <property type="match status" value="1"/>
</dbReference>
<sequence length="308" mass="34760">MSSPEYNSSDCLQTGENFSTRSAFVSLIGNSNVGKSTLLNALIGSKISAVTHKVQTTRTRIRGIYTKDDVQLVFVDTPGIFIPRCQLERVIVKNAWRAFAGTDIFCFIIDPRRPISDSTKDILRKANGKLVLVINKIDLVEKPRLLEVAQELNSLGHFEKTFMISALKGNGVADLMNYLLKSAQPGPWYFDKEDETDMPLGFNLSEILREKLFIRLHQELPYSLTVETENIEILDRSVKIRQVLHVMSESHKMIVIGSCGKTIGTIRKSAEREMANLFSGRKVYLSIFVRVSPNWGEKSDILNTINYI</sequence>
<dbReference type="RefSeq" id="WP_011452329.1">
    <property type="nucleotide sequence ID" value="NC_007798.1"/>
</dbReference>
<evidence type="ECO:0000256" key="6">
    <source>
        <dbReference type="HAMAP-Rule" id="MF_00367"/>
    </source>
</evidence>
<dbReference type="InterPro" id="IPR027417">
    <property type="entry name" value="P-loop_NTPase"/>
</dbReference>
<comment type="similarity">
    <text evidence="1 6 7 8">Belongs to the TRAFAC class TrmE-Era-EngA-EngB-Septin-like GTPase superfamily. Era GTPase family.</text>
</comment>
<keyword evidence="5 6" id="KW-0342">GTP-binding</keyword>
<keyword evidence="4 6" id="KW-0694">RNA-binding</keyword>
<evidence type="ECO:0000256" key="8">
    <source>
        <dbReference type="RuleBase" id="RU003761"/>
    </source>
</evidence>
<feature type="region of interest" description="G1" evidence="7">
    <location>
        <begin position="29"/>
        <end position="36"/>
    </location>
</feature>
<feature type="domain" description="KH type-2" evidence="9">
    <location>
        <begin position="216"/>
        <end position="293"/>
    </location>
</feature>
<dbReference type="PANTHER" id="PTHR42698">
    <property type="entry name" value="GTPASE ERA"/>
    <property type="match status" value="1"/>
</dbReference>
<evidence type="ECO:0000259" key="9">
    <source>
        <dbReference type="PROSITE" id="PS50823"/>
    </source>
</evidence>
<dbReference type="HAMAP" id="MF_00367">
    <property type="entry name" value="GTPase_Era"/>
    <property type="match status" value="1"/>
</dbReference>
<dbReference type="Proteomes" id="UP000001942">
    <property type="component" value="Chromosome"/>
</dbReference>
<protein>
    <recommendedName>
        <fullName evidence="2 6">GTPase Era</fullName>
    </recommendedName>
</protein>
<evidence type="ECO:0000256" key="1">
    <source>
        <dbReference type="ARBA" id="ARBA00007921"/>
    </source>
</evidence>
<feature type="region of interest" description="G2" evidence="7">
    <location>
        <begin position="55"/>
        <end position="59"/>
    </location>
</feature>
<keyword evidence="6" id="KW-1003">Cell membrane</keyword>
<dbReference type="InterPro" id="IPR005225">
    <property type="entry name" value="Small_GTP-bd"/>
</dbReference>
<keyword evidence="6" id="KW-0690">Ribosome biogenesis</keyword>
<dbReference type="SUPFAM" id="SSF54814">
    <property type="entry name" value="Prokaryotic type KH domain (KH-domain type II)"/>
    <property type="match status" value="1"/>
</dbReference>
<comment type="subunit">
    <text evidence="6">Monomer.</text>
</comment>
<comment type="caution">
    <text evidence="6">Lacks conserved residue(s) required for the propagation of feature annotation.</text>
</comment>
<dbReference type="NCBIfam" id="NF000908">
    <property type="entry name" value="PRK00089.1"/>
    <property type="match status" value="1"/>
</dbReference>
<evidence type="ECO:0000256" key="2">
    <source>
        <dbReference type="ARBA" id="ARBA00020484"/>
    </source>
</evidence>
<dbReference type="CDD" id="cd22534">
    <property type="entry name" value="KH-II_Era"/>
    <property type="match status" value="1"/>
</dbReference>
<evidence type="ECO:0000256" key="3">
    <source>
        <dbReference type="ARBA" id="ARBA00022741"/>
    </source>
</evidence>
<gene>
    <name evidence="6 11" type="primary">era</name>
    <name evidence="11" type="ordered locus">NSE_0959</name>
</gene>
<dbReference type="GO" id="GO:0005525">
    <property type="term" value="F:GTP binding"/>
    <property type="evidence" value="ECO:0007669"/>
    <property type="project" value="UniProtKB-UniRule"/>
</dbReference>
<organism evidence="11 12">
    <name type="scientific">Ehrlichia sennetsu (strain ATCC VR-367 / Miyayama)</name>
    <name type="common">Neorickettsia sennetsu</name>
    <dbReference type="NCBI Taxonomy" id="222891"/>
    <lineage>
        <taxon>Bacteria</taxon>
        <taxon>Pseudomonadati</taxon>
        <taxon>Pseudomonadota</taxon>
        <taxon>Alphaproteobacteria</taxon>
        <taxon>Rickettsiales</taxon>
        <taxon>Anaplasmataceae</taxon>
        <taxon>Ehrlichia</taxon>
    </lineage>
</organism>
<dbReference type="InterPro" id="IPR004044">
    <property type="entry name" value="KH_dom_type_2"/>
</dbReference>
<dbReference type="InterPro" id="IPR030388">
    <property type="entry name" value="G_ERA_dom"/>
</dbReference>
<evidence type="ECO:0000313" key="12">
    <source>
        <dbReference type="Proteomes" id="UP000001942"/>
    </source>
</evidence>
<feature type="domain" description="Era-type G" evidence="10">
    <location>
        <begin position="21"/>
        <end position="186"/>
    </location>
</feature>
<dbReference type="AlphaFoldDB" id="Q2GCH3"/>
<dbReference type="CDD" id="cd04163">
    <property type="entry name" value="Era"/>
    <property type="match status" value="1"/>
</dbReference>
<feature type="binding site" evidence="6">
    <location>
        <begin position="76"/>
        <end position="80"/>
    </location>
    <ligand>
        <name>GTP</name>
        <dbReference type="ChEBI" id="CHEBI:37565"/>
    </ligand>
</feature>
<dbReference type="NCBIfam" id="TIGR00436">
    <property type="entry name" value="era"/>
    <property type="match status" value="1"/>
</dbReference>
<proteinExistence type="inferred from homology"/>
<feature type="region of interest" description="G5" evidence="7">
    <location>
        <begin position="164"/>
        <end position="166"/>
    </location>
</feature>
<name>Q2GCH3_EHRS3</name>
<dbReference type="InterPro" id="IPR006073">
    <property type="entry name" value="GTP-bd"/>
</dbReference>
<dbReference type="GO" id="GO:0005737">
    <property type="term" value="C:cytoplasm"/>
    <property type="evidence" value="ECO:0007669"/>
    <property type="project" value="UniProtKB-SubCell"/>
</dbReference>
<dbReference type="InterPro" id="IPR015946">
    <property type="entry name" value="KH_dom-like_a/b"/>
</dbReference>
<evidence type="ECO:0000259" key="10">
    <source>
        <dbReference type="PROSITE" id="PS51713"/>
    </source>
</evidence>
<dbReference type="NCBIfam" id="TIGR00231">
    <property type="entry name" value="small_GTP"/>
    <property type="match status" value="1"/>
</dbReference>
<dbReference type="GO" id="GO:0003924">
    <property type="term" value="F:GTPase activity"/>
    <property type="evidence" value="ECO:0007669"/>
    <property type="project" value="UniProtKB-UniRule"/>
</dbReference>
<keyword evidence="12" id="KW-1185">Reference proteome</keyword>
<dbReference type="HOGENOM" id="CLU_038009_1_1_5"/>
<evidence type="ECO:0000256" key="5">
    <source>
        <dbReference type="ARBA" id="ARBA00023134"/>
    </source>
</evidence>
<keyword evidence="6" id="KW-0997">Cell inner membrane</keyword>
<dbReference type="OrthoDB" id="9805918at2"/>
<dbReference type="GO" id="GO:0070181">
    <property type="term" value="F:small ribosomal subunit rRNA binding"/>
    <property type="evidence" value="ECO:0007669"/>
    <property type="project" value="UniProtKB-UniRule"/>
</dbReference>
<evidence type="ECO:0000313" key="11">
    <source>
        <dbReference type="EMBL" id="ABD46408.1"/>
    </source>
</evidence>
<comment type="function">
    <text evidence="6">An essential GTPase that binds both GDP and GTP, with rapid nucleotide exchange. Plays a role in 16S rRNA processing and 30S ribosomal subunit biogenesis and possibly also in cell cycle regulation and energy metabolism.</text>
</comment>
<evidence type="ECO:0000256" key="4">
    <source>
        <dbReference type="ARBA" id="ARBA00022884"/>
    </source>
</evidence>
<dbReference type="Gene3D" id="3.30.300.20">
    <property type="match status" value="1"/>
</dbReference>
<feature type="binding site" evidence="6">
    <location>
        <begin position="135"/>
        <end position="138"/>
    </location>
    <ligand>
        <name>GTP</name>
        <dbReference type="ChEBI" id="CHEBI:37565"/>
    </ligand>
</feature>
<feature type="region of interest" description="G4" evidence="7">
    <location>
        <begin position="135"/>
        <end position="138"/>
    </location>
</feature>
<dbReference type="InterPro" id="IPR009019">
    <property type="entry name" value="KH_sf_prok-type"/>
</dbReference>
<keyword evidence="3 6" id="KW-0547">Nucleotide-binding</keyword>
<dbReference type="PANTHER" id="PTHR42698:SF1">
    <property type="entry name" value="GTPASE ERA, MITOCHONDRIAL"/>
    <property type="match status" value="1"/>
</dbReference>
<dbReference type="Pfam" id="PF07650">
    <property type="entry name" value="KH_2"/>
    <property type="match status" value="1"/>
</dbReference>
<dbReference type="STRING" id="222891.NSE_0959"/>
<comment type="subcellular location">
    <subcellularLocation>
        <location evidence="6">Cytoplasm</location>
    </subcellularLocation>
    <subcellularLocation>
        <location evidence="6">Cell inner membrane</location>
        <topology evidence="6">Peripheral membrane protein</topology>
    </subcellularLocation>
</comment>
<keyword evidence="6" id="KW-0472">Membrane</keyword>
<keyword evidence="6" id="KW-0699">rRNA-binding</keyword>
<dbReference type="Gene3D" id="3.40.50.300">
    <property type="entry name" value="P-loop containing nucleotide triphosphate hydrolases"/>
    <property type="match status" value="1"/>
</dbReference>
<dbReference type="PROSITE" id="PS51713">
    <property type="entry name" value="G_ERA"/>
    <property type="match status" value="1"/>
</dbReference>
<dbReference type="EMBL" id="CP000237">
    <property type="protein sequence ID" value="ABD46408.1"/>
    <property type="molecule type" value="Genomic_DNA"/>
</dbReference>
<dbReference type="InterPro" id="IPR005662">
    <property type="entry name" value="GTPase_Era-like"/>
</dbReference>
<keyword evidence="6" id="KW-0963">Cytoplasm</keyword>
<dbReference type="eggNOG" id="COG1159">
    <property type="taxonomic scope" value="Bacteria"/>
</dbReference>
<dbReference type="KEGG" id="nse:NSE_0959"/>
<dbReference type="GO" id="GO:0000028">
    <property type="term" value="P:ribosomal small subunit assembly"/>
    <property type="evidence" value="ECO:0007669"/>
    <property type="project" value="TreeGrafter"/>
</dbReference>
<accession>Q2GCH3</accession>
<reference evidence="11 12" key="1">
    <citation type="journal article" date="2006" name="PLoS Genet.">
        <title>Comparative genomics of emerging human ehrlichiosis agents.</title>
        <authorList>
            <person name="Dunning Hotopp J.C."/>
            <person name="Lin M."/>
            <person name="Madupu R."/>
            <person name="Crabtree J."/>
            <person name="Angiuoli S.V."/>
            <person name="Eisen J.A."/>
            <person name="Seshadri R."/>
            <person name="Ren Q."/>
            <person name="Wu M."/>
            <person name="Utterback T.R."/>
            <person name="Smith S."/>
            <person name="Lewis M."/>
            <person name="Khouri H."/>
            <person name="Zhang C."/>
            <person name="Niu H."/>
            <person name="Lin Q."/>
            <person name="Ohashi N."/>
            <person name="Zhi N."/>
            <person name="Nelson W."/>
            <person name="Brinkac L.M."/>
            <person name="Dodson R.J."/>
            <person name="Rosovitz M.J."/>
            <person name="Sundaram J."/>
            <person name="Daugherty S.C."/>
            <person name="Davidsen T."/>
            <person name="Durkin A.S."/>
            <person name="Gwinn M."/>
            <person name="Haft D.H."/>
            <person name="Selengut J.D."/>
            <person name="Sullivan S.A."/>
            <person name="Zafar N."/>
            <person name="Zhou L."/>
            <person name="Benahmed F."/>
            <person name="Forberger H."/>
            <person name="Halpin R."/>
            <person name="Mulligan S."/>
            <person name="Robinson J."/>
            <person name="White O."/>
            <person name="Rikihisa Y."/>
            <person name="Tettelin H."/>
        </authorList>
    </citation>
    <scope>NUCLEOTIDE SEQUENCE [LARGE SCALE GENOMIC DNA]</scope>
    <source>
        <strain evidence="12">ATCC VR-367 / Miyayama</strain>
    </source>
</reference>
<evidence type="ECO:0000256" key="7">
    <source>
        <dbReference type="PROSITE-ProRule" id="PRU01050"/>
    </source>
</evidence>
<dbReference type="GO" id="GO:0005886">
    <property type="term" value="C:plasma membrane"/>
    <property type="evidence" value="ECO:0007669"/>
    <property type="project" value="UniProtKB-SubCell"/>
</dbReference>
<dbReference type="Pfam" id="PF01926">
    <property type="entry name" value="MMR_HSR1"/>
    <property type="match status" value="1"/>
</dbReference>